<evidence type="ECO:0000256" key="6">
    <source>
        <dbReference type="SAM" id="Phobius"/>
    </source>
</evidence>
<feature type="transmembrane region" description="Helical" evidence="6">
    <location>
        <begin position="43"/>
        <end position="62"/>
    </location>
</feature>
<evidence type="ECO:0000256" key="5">
    <source>
        <dbReference type="ARBA" id="ARBA00023136"/>
    </source>
</evidence>
<protein>
    <submittedName>
        <fullName evidence="8">DMT family transporter</fullName>
    </submittedName>
</protein>
<dbReference type="InterPro" id="IPR050638">
    <property type="entry name" value="AA-Vitamin_Transporters"/>
</dbReference>
<evidence type="ECO:0000256" key="2">
    <source>
        <dbReference type="ARBA" id="ARBA00007362"/>
    </source>
</evidence>
<dbReference type="InterPro" id="IPR037185">
    <property type="entry name" value="EmrE-like"/>
</dbReference>
<comment type="subcellular location">
    <subcellularLocation>
        <location evidence="1">Membrane</location>
        <topology evidence="1">Multi-pass membrane protein</topology>
    </subcellularLocation>
</comment>
<dbReference type="SUPFAM" id="SSF103481">
    <property type="entry name" value="Multidrug resistance efflux transporter EmrE"/>
    <property type="match status" value="2"/>
</dbReference>
<sequence>MKLSPMSSGLLAALLAASSFGTSGVLAKPLMEAGWSPVAAVTLRALTGGLLLLPVACFALRGRWGVLRQAWRRVLVMGFVGVAVTQLAYFAAIQTIPVSTALLIEFLAPLLLVGLAWARTRRTPHRTVLLGSVLAIVGLVLVIGPGALQPVDPVGLLFAFAAAIGCATYFFIAAQTDDGLPPVALAASGLLLGAVMLGGVGLVGLLTFSVELGTLEMFGAGVPWWLPLLALALLSTAIAYAAGITASTLLGSRVASFVGLLEVAFAAVFAWLLLDERLTFVQILGGAFILAGIAAVRAEEDAEPAPAEPLTEATA</sequence>
<keyword evidence="5 6" id="KW-0472">Membrane</keyword>
<dbReference type="RefSeq" id="WP_231448902.1">
    <property type="nucleotide sequence ID" value="NZ_JAJOMB010000026.1"/>
</dbReference>
<comment type="similarity">
    <text evidence="2">Belongs to the EamA transporter family.</text>
</comment>
<dbReference type="EMBL" id="JAJOMB010000026">
    <property type="protein sequence ID" value="MCD5316058.1"/>
    <property type="molecule type" value="Genomic_DNA"/>
</dbReference>
<comment type="caution">
    <text evidence="8">The sequence shown here is derived from an EMBL/GenBank/DDBJ whole genome shotgun (WGS) entry which is preliminary data.</text>
</comment>
<dbReference type="AlphaFoldDB" id="A0A9X1NKX2"/>
<evidence type="ECO:0000256" key="4">
    <source>
        <dbReference type="ARBA" id="ARBA00022989"/>
    </source>
</evidence>
<name>A0A9X1NKX2_9ACTN</name>
<reference evidence="8" key="1">
    <citation type="submission" date="2021-11" db="EMBL/GenBank/DDBJ databases">
        <title>Streptomyces corallinus and Kineosporia corallina sp. nov., two new coral-derived marine actinobacteria.</title>
        <authorList>
            <person name="Buangrab K."/>
            <person name="Sutthacheep M."/>
            <person name="Yeemin T."/>
            <person name="Harunari E."/>
            <person name="Igarashi Y."/>
            <person name="Sripreechasak P."/>
            <person name="Kanchanasin P."/>
            <person name="Tanasupawat S."/>
            <person name="Phongsopitanun W."/>
        </authorList>
    </citation>
    <scope>NUCLEOTIDE SEQUENCE</scope>
    <source>
        <strain evidence="8">JCM 31032</strain>
    </source>
</reference>
<dbReference type="PANTHER" id="PTHR32322">
    <property type="entry name" value="INNER MEMBRANE TRANSPORTER"/>
    <property type="match status" value="1"/>
</dbReference>
<dbReference type="Pfam" id="PF00892">
    <property type="entry name" value="EamA"/>
    <property type="match status" value="2"/>
</dbReference>
<dbReference type="GO" id="GO:0016020">
    <property type="term" value="C:membrane"/>
    <property type="evidence" value="ECO:0007669"/>
    <property type="project" value="UniProtKB-SubCell"/>
</dbReference>
<proteinExistence type="inferred from homology"/>
<dbReference type="PANTHER" id="PTHR32322:SF2">
    <property type="entry name" value="EAMA DOMAIN-CONTAINING PROTEIN"/>
    <property type="match status" value="1"/>
</dbReference>
<keyword evidence="9" id="KW-1185">Reference proteome</keyword>
<evidence type="ECO:0000256" key="1">
    <source>
        <dbReference type="ARBA" id="ARBA00004141"/>
    </source>
</evidence>
<evidence type="ECO:0000313" key="9">
    <source>
        <dbReference type="Proteomes" id="UP001138997"/>
    </source>
</evidence>
<evidence type="ECO:0000313" key="8">
    <source>
        <dbReference type="EMBL" id="MCD5316058.1"/>
    </source>
</evidence>
<dbReference type="InterPro" id="IPR000620">
    <property type="entry name" value="EamA_dom"/>
</dbReference>
<dbReference type="Proteomes" id="UP001138997">
    <property type="component" value="Unassembled WGS sequence"/>
</dbReference>
<feature type="transmembrane region" description="Helical" evidence="6">
    <location>
        <begin position="74"/>
        <end position="92"/>
    </location>
</feature>
<feature type="transmembrane region" description="Helical" evidence="6">
    <location>
        <begin position="98"/>
        <end position="117"/>
    </location>
</feature>
<feature type="domain" description="EamA" evidence="7">
    <location>
        <begin position="155"/>
        <end position="296"/>
    </location>
</feature>
<feature type="transmembrane region" description="Helical" evidence="6">
    <location>
        <begin position="222"/>
        <end position="242"/>
    </location>
</feature>
<organism evidence="8 9">
    <name type="scientific">Kineosporia babensis</name>
    <dbReference type="NCBI Taxonomy" id="499548"/>
    <lineage>
        <taxon>Bacteria</taxon>
        <taxon>Bacillati</taxon>
        <taxon>Actinomycetota</taxon>
        <taxon>Actinomycetes</taxon>
        <taxon>Kineosporiales</taxon>
        <taxon>Kineosporiaceae</taxon>
        <taxon>Kineosporia</taxon>
    </lineage>
</organism>
<feature type="transmembrane region" description="Helical" evidence="6">
    <location>
        <begin position="154"/>
        <end position="172"/>
    </location>
</feature>
<gene>
    <name evidence="8" type="ORF">LR394_34700</name>
</gene>
<keyword evidence="4 6" id="KW-1133">Transmembrane helix</keyword>
<feature type="domain" description="EamA" evidence="7">
    <location>
        <begin position="8"/>
        <end position="143"/>
    </location>
</feature>
<evidence type="ECO:0000256" key="3">
    <source>
        <dbReference type="ARBA" id="ARBA00022692"/>
    </source>
</evidence>
<feature type="transmembrane region" description="Helical" evidence="6">
    <location>
        <begin position="280"/>
        <end position="298"/>
    </location>
</feature>
<feature type="transmembrane region" description="Helical" evidence="6">
    <location>
        <begin position="129"/>
        <end position="148"/>
    </location>
</feature>
<feature type="transmembrane region" description="Helical" evidence="6">
    <location>
        <begin position="254"/>
        <end position="274"/>
    </location>
</feature>
<evidence type="ECO:0000259" key="7">
    <source>
        <dbReference type="Pfam" id="PF00892"/>
    </source>
</evidence>
<accession>A0A9X1NKX2</accession>
<feature type="transmembrane region" description="Helical" evidence="6">
    <location>
        <begin position="184"/>
        <end position="210"/>
    </location>
</feature>
<keyword evidence="3 6" id="KW-0812">Transmembrane</keyword>